<dbReference type="EMBL" id="DRTB01000008">
    <property type="protein sequence ID" value="HHE04444.1"/>
    <property type="molecule type" value="Genomic_DNA"/>
</dbReference>
<dbReference type="Pfam" id="PF04015">
    <property type="entry name" value="DUF362"/>
    <property type="match status" value="1"/>
</dbReference>
<feature type="non-terminal residue" evidence="2">
    <location>
        <position position="327"/>
    </location>
</feature>
<dbReference type="Proteomes" id="UP000886110">
    <property type="component" value="Unassembled WGS sequence"/>
</dbReference>
<organism evidence="2">
    <name type="scientific">candidate division WOR-3 bacterium</name>
    <dbReference type="NCBI Taxonomy" id="2052148"/>
    <lineage>
        <taxon>Bacteria</taxon>
        <taxon>Bacteria division WOR-3</taxon>
    </lineage>
</organism>
<feature type="domain" description="DUF362" evidence="1">
    <location>
        <begin position="41"/>
        <end position="246"/>
    </location>
</feature>
<comment type="caution">
    <text evidence="2">The sequence shown here is derived from an EMBL/GenBank/DDBJ whole genome shotgun (WGS) entry which is preliminary data.</text>
</comment>
<dbReference type="InterPro" id="IPR007160">
    <property type="entry name" value="DUF362"/>
</dbReference>
<evidence type="ECO:0000259" key="1">
    <source>
        <dbReference type="Pfam" id="PF04015"/>
    </source>
</evidence>
<name>A0A7C5DEG3_UNCW3</name>
<evidence type="ECO:0000313" key="2">
    <source>
        <dbReference type="EMBL" id="HHE04444.1"/>
    </source>
</evidence>
<reference evidence="2" key="1">
    <citation type="journal article" date="2020" name="mSystems">
        <title>Genome- and Community-Level Interaction Insights into Carbon Utilization and Element Cycling Functions of Hydrothermarchaeota in Hydrothermal Sediment.</title>
        <authorList>
            <person name="Zhou Z."/>
            <person name="Liu Y."/>
            <person name="Xu W."/>
            <person name="Pan J."/>
            <person name="Luo Z.H."/>
            <person name="Li M."/>
        </authorList>
    </citation>
    <scope>NUCLEOTIDE SEQUENCE [LARGE SCALE GENOMIC DNA]</scope>
    <source>
        <strain evidence="2">HyVt-74</strain>
    </source>
</reference>
<gene>
    <name evidence="2" type="ORF">ENL19_00100</name>
</gene>
<protein>
    <submittedName>
        <fullName evidence="2">DUF362 domain-containing protein</fullName>
    </submittedName>
</protein>
<accession>A0A7C5DEG3</accession>
<dbReference type="AlphaFoldDB" id="A0A7C5DEG3"/>
<proteinExistence type="predicted"/>
<sequence length="327" mass="37183">MAKARVAILRTQPETVVEDYIKVCEFGGMNDALNPEKTTILKDNISWHFLYPGSNTPPWQLEGVILALRKLGYKDLVDVHNNTVVTNPYKGRELNKLGKILEKYNIPEMYNFKKEDMKWIRYEPKHKTLALHKVFPEGIFLPDYFFDKNIVHLPTIKTHSYTTYTGALKNAFGGLLNTRRHYTHSWIHDTLVDLLAIQKEIHSGLFAVMDGTTAGSGPGPRTLKPYDKNIILASSDMVAIDAVAAKIMGFEPMNIRCISKSHELGLGIGDISEIEIIGDRDVIKENWHFSVGTNLATGAGRLFWFSPLRIFQRLFFHTPIVYIFVFA</sequence>